<gene>
    <name evidence="3" type="ORF">ABH15_05790</name>
</gene>
<dbReference type="AlphaFoldDB" id="A0A498GZD4"/>
<sequence>MRYWIVGYLLLGAMLMVPSAAALIPDQVTATGSPDWVVAGGSEGAAVTVTVLNDSLPIQGLPVTFGVETELGSIAPGIVVTDAQGRASATFTPGTVSGTATITARVEYPAGEMIETCEIGIDHAAPDRIALVAYTPEVAVGETTTVTVRLVDRYGNIVDNRIGAETVLFTVGSVDGDAGFLDGGEYVDSIRQSVGADGNATVTLRVGQVSGENLVFIDPPAPITDGRFLSIESISHGNPASITPYVERSPAILPADGTSKFFMTFVVRDQYGNVVSGCPLTITNSRDGNPTATLTNSYGQVTVSYGPTLKIGVVTMTATAGEGADTVSASADIEFVSSEPVDMVLSANPEFMASRDVNDSITATVRAKVVDVRGNPVRNETVQFAITDVETGSYHATTGPEISAASSVTDENGYALVTFRPGAFIADSMDASYSGTASGTCDVVATWGAISRNVTLTWKNYPYLSVETSVSPETVEVNDTIDVTIRLRGDGWVVQQMLPIDVVLCVDRGEDMLLNDTADEKVGCDRMIYARDAAWNFTEFLSLGNNRAALVTFGDVSVDTPEHASPFVNGYVDLVNLSNTYNWKKNLAKDGNENDDVIAVESYYPGNNRIQYLDFAEVKKPLDSGTWMDVRTELWNIVPANREKTGEATAPLRKGLHTAITHLVEDGRPDAVKAVVVLMQNKYCYFGDPFGSDNGGSAMTCDPDDKNLSSGEGDYYAFGNGSSENMARYASDNGIMIYPIYYSGSSSTSEEDVPRELANQTGGHYFMADRSSELEAALRDILTILRDEASVNTAMDIAFENVSVNSNPRPGDEVLEYVYAPPVNSTRIWSYNSTATIIPAYARDDTASWNLDRQLHFDAGTIKVGQIWETTFRLKVLTDGNIDLFGPGSSIRFNNGTELLTLPAIYVTVLPDGDAPPVGSAALEVSNLQFTGTEPVYDILPLAWDLAYNGTATVTEDIYYQNDGIKWIYLGSKDADNSTSGDTYQAGVHAMPAGNYSFKVYATAPDAPDSWVTTDSPVSVKDLSRAYIQIQ</sequence>
<dbReference type="Pfam" id="PF02369">
    <property type="entry name" value="Big_1"/>
    <property type="match status" value="2"/>
</dbReference>
<dbReference type="Gene3D" id="2.60.40.10">
    <property type="entry name" value="Immunoglobulins"/>
    <property type="match status" value="3"/>
</dbReference>
<keyword evidence="4" id="KW-1185">Reference proteome</keyword>
<evidence type="ECO:0000313" key="4">
    <source>
        <dbReference type="Proteomes" id="UP000290932"/>
    </source>
</evidence>
<dbReference type="SMART" id="SM00634">
    <property type="entry name" value="BID_1"/>
    <property type="match status" value="3"/>
</dbReference>
<dbReference type="PROSITE" id="PS51127">
    <property type="entry name" value="BIG1"/>
    <property type="match status" value="1"/>
</dbReference>
<accession>A0A498GZD4</accession>
<dbReference type="InterPro" id="IPR036465">
    <property type="entry name" value="vWFA_dom_sf"/>
</dbReference>
<evidence type="ECO:0000256" key="1">
    <source>
        <dbReference type="ARBA" id="ARBA00010116"/>
    </source>
</evidence>
<proteinExistence type="inferred from homology"/>
<dbReference type="Proteomes" id="UP000290932">
    <property type="component" value="Unassembled WGS sequence"/>
</dbReference>
<evidence type="ECO:0000313" key="3">
    <source>
        <dbReference type="EMBL" id="RXE55743.1"/>
    </source>
</evidence>
<dbReference type="Gene3D" id="3.40.50.410">
    <property type="entry name" value="von Willebrand factor, type A domain"/>
    <property type="match status" value="1"/>
</dbReference>
<evidence type="ECO:0000259" key="2">
    <source>
        <dbReference type="PROSITE" id="PS51127"/>
    </source>
</evidence>
<dbReference type="RefSeq" id="WP_128693436.1">
    <property type="nucleotide sequence ID" value="NZ_LHQS01000002.1"/>
</dbReference>
<organism evidence="3 4">
    <name type="scientific">Methanoculleus taiwanensis</name>
    <dbReference type="NCBI Taxonomy" id="1550565"/>
    <lineage>
        <taxon>Archaea</taxon>
        <taxon>Methanobacteriati</taxon>
        <taxon>Methanobacteriota</taxon>
        <taxon>Stenosarchaea group</taxon>
        <taxon>Methanomicrobia</taxon>
        <taxon>Methanomicrobiales</taxon>
        <taxon>Methanomicrobiaceae</taxon>
        <taxon>Methanoculleus</taxon>
    </lineage>
</organism>
<dbReference type="OrthoDB" id="3296at2157"/>
<dbReference type="InterPro" id="IPR008964">
    <property type="entry name" value="Invasin/intimin_cell_adhesion"/>
</dbReference>
<dbReference type="InterPro" id="IPR013783">
    <property type="entry name" value="Ig-like_fold"/>
</dbReference>
<feature type="domain" description="Big-1" evidence="2">
    <location>
        <begin position="27"/>
        <end position="116"/>
    </location>
</feature>
<comment type="similarity">
    <text evidence="1">Belongs to the intimin/invasin family.</text>
</comment>
<name>A0A498GZD4_9EURY</name>
<dbReference type="SUPFAM" id="SSF53300">
    <property type="entry name" value="vWA-like"/>
    <property type="match status" value="1"/>
</dbReference>
<dbReference type="InterPro" id="IPR003344">
    <property type="entry name" value="Big_1_dom"/>
</dbReference>
<protein>
    <recommendedName>
        <fullName evidence="2">Big-1 domain-containing protein</fullName>
    </recommendedName>
</protein>
<dbReference type="EMBL" id="LHQS01000002">
    <property type="protein sequence ID" value="RXE55743.1"/>
    <property type="molecule type" value="Genomic_DNA"/>
</dbReference>
<comment type="caution">
    <text evidence="3">The sequence shown here is derived from an EMBL/GenBank/DDBJ whole genome shotgun (WGS) entry which is preliminary data.</text>
</comment>
<reference evidence="3 4" key="1">
    <citation type="journal article" date="2015" name="Int. J. Syst. Evol. Microbiol.">
        <title>Methanoculleus taiwanensis sp. nov., a methanogen isolated from deep marine sediment at the deformation front area near Taiwan.</title>
        <authorList>
            <person name="Weng C.Y."/>
            <person name="Chen S.C."/>
            <person name="Lai M.C."/>
            <person name="Wu S.Y."/>
            <person name="Lin S."/>
            <person name="Yang T.F."/>
            <person name="Chen P.C."/>
        </authorList>
    </citation>
    <scope>NUCLEOTIDE SEQUENCE [LARGE SCALE GENOMIC DNA]</scope>
    <source>
        <strain evidence="3 4">CYW4</strain>
    </source>
</reference>
<dbReference type="SUPFAM" id="SSF49373">
    <property type="entry name" value="Invasin/intimin cell-adhesion fragments"/>
    <property type="match status" value="3"/>
</dbReference>